<evidence type="ECO:0000256" key="7">
    <source>
        <dbReference type="ARBA" id="ARBA00022989"/>
    </source>
</evidence>
<evidence type="ECO:0008006" key="11">
    <source>
        <dbReference type="Google" id="ProtNLM"/>
    </source>
</evidence>
<feature type="transmembrane region" description="Helical" evidence="9">
    <location>
        <begin position="6"/>
        <end position="25"/>
    </location>
</feature>
<keyword evidence="5" id="KW-0808">Transferase</keyword>
<dbReference type="SUPFAM" id="SSF53448">
    <property type="entry name" value="Nucleotide-diphospho-sugar transferases"/>
    <property type="match status" value="1"/>
</dbReference>
<dbReference type="GO" id="GO:0016020">
    <property type="term" value="C:membrane"/>
    <property type="evidence" value="ECO:0007669"/>
    <property type="project" value="UniProtKB-SubCell"/>
</dbReference>
<dbReference type="GO" id="GO:0008120">
    <property type="term" value="F:ceramide glucosyltransferase activity"/>
    <property type="evidence" value="ECO:0007669"/>
    <property type="project" value="TreeGrafter"/>
</dbReference>
<protein>
    <recommendedName>
        <fullName evidence="11">Ceramide glucosyltransferase</fullName>
    </recommendedName>
</protein>
<evidence type="ECO:0000313" key="10">
    <source>
        <dbReference type="EMBL" id="GER93139.1"/>
    </source>
</evidence>
<gene>
    <name evidence="10" type="ORF">A45J_0872</name>
</gene>
<name>A0A5J4L4I8_9ZZZZ</name>
<dbReference type="Gene3D" id="3.90.550.10">
    <property type="entry name" value="Spore Coat Polysaccharide Biosynthesis Protein SpsA, Chain A"/>
    <property type="match status" value="1"/>
</dbReference>
<dbReference type="InterPro" id="IPR029044">
    <property type="entry name" value="Nucleotide-diphossugar_trans"/>
</dbReference>
<proteinExistence type="predicted"/>
<evidence type="ECO:0000256" key="5">
    <source>
        <dbReference type="ARBA" id="ARBA00022679"/>
    </source>
</evidence>
<evidence type="ECO:0000256" key="8">
    <source>
        <dbReference type="ARBA" id="ARBA00023136"/>
    </source>
</evidence>
<evidence type="ECO:0000256" key="3">
    <source>
        <dbReference type="ARBA" id="ARBA00004991"/>
    </source>
</evidence>
<dbReference type="GO" id="GO:0006679">
    <property type="term" value="P:glucosylceramide biosynthetic process"/>
    <property type="evidence" value="ECO:0007669"/>
    <property type="project" value="TreeGrafter"/>
</dbReference>
<dbReference type="PANTHER" id="PTHR12726">
    <property type="entry name" value="CERAMIDE GLUCOSYLTRANSFERASE"/>
    <property type="match status" value="1"/>
</dbReference>
<comment type="pathway">
    <text evidence="3">Sphingolipid metabolism.</text>
</comment>
<keyword evidence="4" id="KW-0328">Glycosyltransferase</keyword>
<evidence type="ECO:0000256" key="9">
    <source>
        <dbReference type="SAM" id="Phobius"/>
    </source>
</evidence>
<keyword evidence="6 9" id="KW-0812">Transmembrane</keyword>
<evidence type="ECO:0000256" key="2">
    <source>
        <dbReference type="ARBA" id="ARBA00004760"/>
    </source>
</evidence>
<organism evidence="10">
    <name type="scientific">hot springs metagenome</name>
    <dbReference type="NCBI Taxonomy" id="433727"/>
    <lineage>
        <taxon>unclassified sequences</taxon>
        <taxon>metagenomes</taxon>
        <taxon>ecological metagenomes</taxon>
    </lineage>
</organism>
<dbReference type="PANTHER" id="PTHR12726:SF0">
    <property type="entry name" value="CERAMIDE GLUCOSYLTRANSFERASE"/>
    <property type="match status" value="1"/>
</dbReference>
<comment type="caution">
    <text evidence="10">The sequence shown here is derived from an EMBL/GenBank/DDBJ whole genome shotgun (WGS) entry which is preliminary data.</text>
</comment>
<comment type="subcellular location">
    <subcellularLocation>
        <location evidence="1">Membrane</location>
        <topology evidence="1">Multi-pass membrane protein</topology>
    </subcellularLocation>
</comment>
<dbReference type="AlphaFoldDB" id="A0A5J4L4I8"/>
<accession>A0A5J4L4I8</accession>
<comment type="pathway">
    <text evidence="2">Lipid metabolism; sphingolipid metabolism.</text>
</comment>
<dbReference type="CDD" id="cd02520">
    <property type="entry name" value="Glucosylceramide_synthase"/>
    <property type="match status" value="1"/>
</dbReference>
<dbReference type="Pfam" id="PF13506">
    <property type="entry name" value="Glyco_transf_21"/>
    <property type="match status" value="1"/>
</dbReference>
<keyword evidence="8 9" id="KW-0472">Membrane</keyword>
<reference evidence="10" key="1">
    <citation type="submission" date="2019-10" db="EMBL/GenBank/DDBJ databases">
        <title>Metagenomic sequencing of thiosulfate-disproportionating enrichment culture.</title>
        <authorList>
            <person name="Umezawa K."/>
            <person name="Kojima H."/>
            <person name="Fukui M."/>
        </authorList>
    </citation>
    <scope>NUCLEOTIDE SEQUENCE</scope>
    <source>
        <strain evidence="10">45J</strain>
    </source>
</reference>
<evidence type="ECO:0000256" key="1">
    <source>
        <dbReference type="ARBA" id="ARBA00004141"/>
    </source>
</evidence>
<keyword evidence="7 9" id="KW-1133">Transmembrane helix</keyword>
<sequence length="418" mass="47837">MEIFYVLVGLTVLGLIAYGLQIWAVRSTLKKGDKGLRGLEDKNKSISQLPTISILKPLKGLDDNLFDNLASFCTQDYPKYEIIFSLQDHNDPAYKVARKIKDKYPERDISIIVERCDDGLNPKVNNLIPAYKASKYQYILISDSNVMVDNNYLRGIVKHMDDPDVGLVSNVIKGIGGSSIGSIFENLHLNSFIIGSVCFLDRFLKMPCVIGKSMLMRKKDLEAIGGFRAVKDVLAEDYIIGKKIHKRGKKVVLSNHIIKNVNEYWNIKRFLNRHTRWGKLRWRLGGIKYFSELLGNPVFMSCLAILLWEVSRITISFALIVSFVKILGDYYLSTIMRRNEFEKIESSHSINSISPFYYLLSPIKDLVIGLVWFVPILSNTVVWRGNRYIIGKETLLKPCSEANAWRYRFVEAIKTKFA</sequence>
<dbReference type="InterPro" id="IPR025993">
    <property type="entry name" value="Ceramide_glucosylTrfase"/>
</dbReference>
<evidence type="ECO:0000256" key="4">
    <source>
        <dbReference type="ARBA" id="ARBA00022676"/>
    </source>
</evidence>
<dbReference type="EMBL" id="BLAB01000001">
    <property type="protein sequence ID" value="GER93139.1"/>
    <property type="molecule type" value="Genomic_DNA"/>
</dbReference>
<evidence type="ECO:0000256" key="6">
    <source>
        <dbReference type="ARBA" id="ARBA00022692"/>
    </source>
</evidence>